<dbReference type="Proteomes" id="UP000011668">
    <property type="component" value="Unassembled WGS sequence"/>
</dbReference>
<dbReference type="HOGENOM" id="CLU_1807530_0_0_1"/>
<dbReference type="EMBL" id="AFRT01000467">
    <property type="protein sequence ID" value="ELU43926.1"/>
    <property type="molecule type" value="Genomic_DNA"/>
</dbReference>
<reference evidence="1 2" key="1">
    <citation type="journal article" date="2013" name="Nat. Commun.">
        <title>The evolution and pathogenic mechanisms of the rice sheath blight pathogen.</title>
        <authorList>
            <person name="Zheng A."/>
            <person name="Lin R."/>
            <person name="Xu L."/>
            <person name="Qin P."/>
            <person name="Tang C."/>
            <person name="Ai P."/>
            <person name="Zhang D."/>
            <person name="Liu Y."/>
            <person name="Sun Z."/>
            <person name="Feng H."/>
            <person name="Wang Y."/>
            <person name="Chen Y."/>
            <person name="Liang X."/>
            <person name="Fu R."/>
            <person name="Li Q."/>
            <person name="Zhang J."/>
            <person name="Yu X."/>
            <person name="Xie Z."/>
            <person name="Ding L."/>
            <person name="Guan P."/>
            <person name="Tang J."/>
            <person name="Liang Y."/>
            <person name="Wang S."/>
            <person name="Deng Q."/>
            <person name="Li S."/>
            <person name="Zhu J."/>
            <person name="Wang L."/>
            <person name="Liu H."/>
            <person name="Li P."/>
        </authorList>
    </citation>
    <scope>NUCLEOTIDE SEQUENCE [LARGE SCALE GENOMIC DNA]</scope>
    <source>
        <strain evidence="2">AG-1 IA</strain>
    </source>
</reference>
<name>L8X0S7_THACA</name>
<evidence type="ECO:0000313" key="1">
    <source>
        <dbReference type="EMBL" id="ELU43926.1"/>
    </source>
</evidence>
<proteinExistence type="predicted"/>
<organism evidence="1 2">
    <name type="scientific">Thanatephorus cucumeris (strain AG1-IA)</name>
    <name type="common">Rice sheath blight fungus</name>
    <name type="synonym">Rhizoctonia solani</name>
    <dbReference type="NCBI Taxonomy" id="983506"/>
    <lineage>
        <taxon>Eukaryota</taxon>
        <taxon>Fungi</taxon>
        <taxon>Dikarya</taxon>
        <taxon>Basidiomycota</taxon>
        <taxon>Agaricomycotina</taxon>
        <taxon>Agaricomycetes</taxon>
        <taxon>Cantharellales</taxon>
        <taxon>Ceratobasidiaceae</taxon>
        <taxon>Rhizoctonia</taxon>
        <taxon>Rhizoctonia solani AG-1</taxon>
    </lineage>
</organism>
<sequence>MSGDFYLPNPNSHSGYVVHSSYDLTASPIPKPLFSPVYASDNNKQSISNAISLCFCAFDPFPMTKDVGIEMEMGEVCKSPRGPRRRDGMEWLRTAWLHHRSLSTELNPPVARKKQRGYTPSSFQNTQPLKRVIHIACYPRLAT</sequence>
<protein>
    <submittedName>
        <fullName evidence="1">Uncharacterized protein</fullName>
    </submittedName>
</protein>
<keyword evidence="2" id="KW-1185">Reference proteome</keyword>
<accession>L8X0S7</accession>
<comment type="caution">
    <text evidence="1">The sequence shown here is derived from an EMBL/GenBank/DDBJ whole genome shotgun (WGS) entry which is preliminary data.</text>
</comment>
<dbReference type="AlphaFoldDB" id="L8X0S7"/>
<gene>
    <name evidence="1" type="ORF">AG1IA_02052</name>
</gene>
<evidence type="ECO:0000313" key="2">
    <source>
        <dbReference type="Proteomes" id="UP000011668"/>
    </source>
</evidence>